<dbReference type="GO" id="GO:0045454">
    <property type="term" value="P:cell redox homeostasis"/>
    <property type="evidence" value="ECO:0007669"/>
    <property type="project" value="TreeGrafter"/>
</dbReference>
<reference evidence="7 8" key="1">
    <citation type="submission" date="2020-04" db="EMBL/GenBank/DDBJ databases">
        <authorList>
            <person name="Alioto T."/>
            <person name="Alioto T."/>
            <person name="Gomez Garrido J."/>
        </authorList>
    </citation>
    <scope>NUCLEOTIDE SEQUENCE [LARGE SCALE GENOMIC DNA]</scope>
</reference>
<organism evidence="7 8">
    <name type="scientific">Cloeon dipterum</name>
    <dbReference type="NCBI Taxonomy" id="197152"/>
    <lineage>
        <taxon>Eukaryota</taxon>
        <taxon>Metazoa</taxon>
        <taxon>Ecdysozoa</taxon>
        <taxon>Arthropoda</taxon>
        <taxon>Hexapoda</taxon>
        <taxon>Insecta</taxon>
        <taxon>Pterygota</taxon>
        <taxon>Palaeoptera</taxon>
        <taxon>Ephemeroptera</taxon>
        <taxon>Pisciforma</taxon>
        <taxon>Baetidae</taxon>
        <taxon>Cloeon</taxon>
    </lineage>
</organism>
<evidence type="ECO:0000256" key="1">
    <source>
        <dbReference type="ARBA" id="ARBA00008987"/>
    </source>
</evidence>
<comment type="similarity">
    <text evidence="1">Belongs to the thioredoxin family.</text>
</comment>
<keyword evidence="5" id="KW-0676">Redox-active center</keyword>
<dbReference type="InterPro" id="IPR036249">
    <property type="entry name" value="Thioredoxin-like_sf"/>
</dbReference>
<dbReference type="EMBL" id="CADEPI010000008">
    <property type="protein sequence ID" value="CAB3362245.1"/>
    <property type="molecule type" value="Genomic_DNA"/>
</dbReference>
<keyword evidence="2" id="KW-0813">Transport</keyword>
<sequence>MFCKNGVRLLGNLQRTSILSCVARNQVALRGISSSTVVRDSFKVQDMDDFKDKVLNSEVPVVVDFFATWCGPCRLLTPRIETVIAEKNGKVNLAKVDIDELTDLAFEYDQNWFQVTSVPVLISMKGGKETERMIGLQDADKLRSFVSRLSPEKK</sequence>
<dbReference type="AlphaFoldDB" id="A0A8S1C2S9"/>
<dbReference type="PANTHER" id="PTHR43601:SF3">
    <property type="entry name" value="THIOREDOXIN, MITOCHONDRIAL"/>
    <property type="match status" value="1"/>
</dbReference>
<accession>A0A8S1C2S9</accession>
<dbReference type="GO" id="GO:0005739">
    <property type="term" value="C:mitochondrion"/>
    <property type="evidence" value="ECO:0007669"/>
    <property type="project" value="TreeGrafter"/>
</dbReference>
<dbReference type="PROSITE" id="PS00194">
    <property type="entry name" value="THIOREDOXIN_1"/>
    <property type="match status" value="1"/>
</dbReference>
<dbReference type="SUPFAM" id="SSF52833">
    <property type="entry name" value="Thioredoxin-like"/>
    <property type="match status" value="1"/>
</dbReference>
<dbReference type="Pfam" id="PF00085">
    <property type="entry name" value="Thioredoxin"/>
    <property type="match status" value="1"/>
</dbReference>
<dbReference type="Proteomes" id="UP000494165">
    <property type="component" value="Unassembled WGS sequence"/>
</dbReference>
<name>A0A8S1C2S9_9INSE</name>
<evidence type="ECO:0000259" key="6">
    <source>
        <dbReference type="PROSITE" id="PS51352"/>
    </source>
</evidence>
<comment type="caution">
    <text evidence="7">The sequence shown here is derived from an EMBL/GenBank/DDBJ whole genome shotgun (WGS) entry which is preliminary data.</text>
</comment>
<evidence type="ECO:0000256" key="2">
    <source>
        <dbReference type="ARBA" id="ARBA00022448"/>
    </source>
</evidence>
<evidence type="ECO:0000256" key="4">
    <source>
        <dbReference type="ARBA" id="ARBA00023157"/>
    </source>
</evidence>
<proteinExistence type="inferred from homology"/>
<dbReference type="Gene3D" id="3.40.30.10">
    <property type="entry name" value="Glutaredoxin"/>
    <property type="match status" value="1"/>
</dbReference>
<dbReference type="PANTHER" id="PTHR43601">
    <property type="entry name" value="THIOREDOXIN, MITOCHONDRIAL"/>
    <property type="match status" value="1"/>
</dbReference>
<evidence type="ECO:0000256" key="5">
    <source>
        <dbReference type="ARBA" id="ARBA00023284"/>
    </source>
</evidence>
<protein>
    <recommendedName>
        <fullName evidence="6">Thioredoxin domain-containing protein</fullName>
    </recommendedName>
</protein>
<dbReference type="CDD" id="cd02947">
    <property type="entry name" value="TRX_family"/>
    <property type="match status" value="1"/>
</dbReference>
<dbReference type="InterPro" id="IPR013766">
    <property type="entry name" value="Thioredoxin_domain"/>
</dbReference>
<dbReference type="PRINTS" id="PR00421">
    <property type="entry name" value="THIOREDOXIN"/>
</dbReference>
<dbReference type="FunFam" id="3.40.30.10:FF:000001">
    <property type="entry name" value="Thioredoxin"/>
    <property type="match status" value="1"/>
</dbReference>
<keyword evidence="3" id="KW-0249">Electron transport</keyword>
<keyword evidence="4" id="KW-1015">Disulfide bond</keyword>
<dbReference type="InterPro" id="IPR017937">
    <property type="entry name" value="Thioredoxin_CS"/>
</dbReference>
<dbReference type="OrthoDB" id="2121326at2759"/>
<gene>
    <name evidence="7" type="ORF">CLODIP_2_CD04996</name>
</gene>
<evidence type="ECO:0000256" key="3">
    <source>
        <dbReference type="ARBA" id="ARBA00022982"/>
    </source>
</evidence>
<evidence type="ECO:0000313" key="8">
    <source>
        <dbReference type="Proteomes" id="UP000494165"/>
    </source>
</evidence>
<feature type="domain" description="Thioredoxin" evidence="6">
    <location>
        <begin position="36"/>
        <end position="151"/>
    </location>
</feature>
<evidence type="ECO:0000313" key="7">
    <source>
        <dbReference type="EMBL" id="CAB3362245.1"/>
    </source>
</evidence>
<keyword evidence="8" id="KW-1185">Reference proteome</keyword>
<dbReference type="PROSITE" id="PS51352">
    <property type="entry name" value="THIOREDOXIN_2"/>
    <property type="match status" value="1"/>
</dbReference>